<name>A0A8C6JMS6_MELUD</name>
<evidence type="ECO:0000256" key="4">
    <source>
        <dbReference type="ARBA" id="ARBA00022980"/>
    </source>
</evidence>
<dbReference type="PANTHER" id="PTHR13231">
    <property type="entry name" value="MITOCHONDRIAL RIBOSOMAL PROTEIN S31"/>
    <property type="match status" value="1"/>
</dbReference>
<dbReference type="Ensembl" id="ENSMUNT00000018546.2">
    <property type="protein sequence ID" value="ENSMUNP00000016134.1"/>
    <property type="gene ID" value="ENSMUNG00000012412.2"/>
</dbReference>
<dbReference type="Pfam" id="PF15433">
    <property type="entry name" value="MRP-S31"/>
    <property type="match status" value="1"/>
</dbReference>
<feature type="region of interest" description="Disordered" evidence="9">
    <location>
        <begin position="137"/>
        <end position="167"/>
    </location>
</feature>
<evidence type="ECO:0000256" key="1">
    <source>
        <dbReference type="ARBA" id="ARBA00004173"/>
    </source>
</evidence>
<evidence type="ECO:0000256" key="7">
    <source>
        <dbReference type="ARBA" id="ARBA00035133"/>
    </source>
</evidence>
<evidence type="ECO:0000256" key="6">
    <source>
        <dbReference type="ARBA" id="ARBA00023274"/>
    </source>
</evidence>
<protein>
    <recommendedName>
        <fullName evidence="7">Small ribosomal subunit protein mS31</fullName>
    </recommendedName>
    <alternativeName>
        <fullName evidence="8">28S ribosomal protein S31, mitochondrial</fullName>
    </alternativeName>
</protein>
<dbReference type="InterPro" id="IPR026299">
    <property type="entry name" value="MRP-S31"/>
</dbReference>
<evidence type="ECO:0000313" key="11">
    <source>
        <dbReference type="Proteomes" id="UP000694405"/>
    </source>
</evidence>
<reference evidence="10" key="3">
    <citation type="submission" date="2025-09" db="UniProtKB">
        <authorList>
            <consortium name="Ensembl"/>
        </authorList>
    </citation>
    <scope>IDENTIFICATION</scope>
</reference>
<comment type="subcellular location">
    <subcellularLocation>
        <location evidence="1">Mitochondrion</location>
    </subcellularLocation>
</comment>
<organism evidence="10 11">
    <name type="scientific">Melopsittacus undulatus</name>
    <name type="common">Budgerigar</name>
    <name type="synonym">Psittacus undulatus</name>
    <dbReference type="NCBI Taxonomy" id="13146"/>
    <lineage>
        <taxon>Eukaryota</taxon>
        <taxon>Metazoa</taxon>
        <taxon>Chordata</taxon>
        <taxon>Craniata</taxon>
        <taxon>Vertebrata</taxon>
        <taxon>Euteleostomi</taxon>
        <taxon>Archelosauria</taxon>
        <taxon>Archosauria</taxon>
        <taxon>Dinosauria</taxon>
        <taxon>Saurischia</taxon>
        <taxon>Theropoda</taxon>
        <taxon>Coelurosauria</taxon>
        <taxon>Aves</taxon>
        <taxon>Neognathae</taxon>
        <taxon>Neoaves</taxon>
        <taxon>Telluraves</taxon>
        <taxon>Australaves</taxon>
        <taxon>Psittaciformes</taxon>
        <taxon>Psittaculidae</taxon>
        <taxon>Melopsittacus</taxon>
    </lineage>
</organism>
<feature type="compositionally biased region" description="Basic and acidic residues" evidence="9">
    <location>
        <begin position="139"/>
        <end position="167"/>
    </location>
</feature>
<evidence type="ECO:0000256" key="3">
    <source>
        <dbReference type="ARBA" id="ARBA00022946"/>
    </source>
</evidence>
<dbReference type="GO" id="GO:0005763">
    <property type="term" value="C:mitochondrial small ribosomal subunit"/>
    <property type="evidence" value="ECO:0007669"/>
    <property type="project" value="InterPro"/>
</dbReference>
<evidence type="ECO:0000313" key="10">
    <source>
        <dbReference type="Ensembl" id="ENSMUNP00000016134.1"/>
    </source>
</evidence>
<reference evidence="10" key="1">
    <citation type="submission" date="2020-03" db="EMBL/GenBank/DDBJ databases">
        <title>Melopsittacus undulatus (budgerigar) genome, bMelUnd1, maternal haplotype with Z.</title>
        <authorList>
            <person name="Gedman G."/>
            <person name="Mountcastle J."/>
            <person name="Haase B."/>
            <person name="Formenti G."/>
            <person name="Wright T."/>
            <person name="Apodaca J."/>
            <person name="Pelan S."/>
            <person name="Chow W."/>
            <person name="Rhie A."/>
            <person name="Howe K."/>
            <person name="Fedrigo O."/>
            <person name="Jarvis E.D."/>
        </authorList>
    </citation>
    <scope>NUCLEOTIDE SEQUENCE [LARGE SCALE GENOMIC DNA]</scope>
</reference>
<evidence type="ECO:0000256" key="5">
    <source>
        <dbReference type="ARBA" id="ARBA00023128"/>
    </source>
</evidence>
<gene>
    <name evidence="10" type="primary">MRPS31</name>
</gene>
<feature type="region of interest" description="Disordered" evidence="9">
    <location>
        <begin position="306"/>
        <end position="325"/>
    </location>
</feature>
<keyword evidence="6" id="KW-0687">Ribonucleoprotein</keyword>
<keyword evidence="3" id="KW-0809">Transit peptide</keyword>
<accession>A0A8C6JMS6</accession>
<evidence type="ECO:0000256" key="2">
    <source>
        <dbReference type="ARBA" id="ARBA00011057"/>
    </source>
</evidence>
<keyword evidence="11" id="KW-1185">Reference proteome</keyword>
<reference evidence="10" key="2">
    <citation type="submission" date="2025-08" db="UniProtKB">
        <authorList>
            <consortium name="Ensembl"/>
        </authorList>
    </citation>
    <scope>IDENTIFICATION</scope>
</reference>
<keyword evidence="4" id="KW-0689">Ribosomal protein</keyword>
<evidence type="ECO:0000256" key="9">
    <source>
        <dbReference type="SAM" id="MobiDB-lite"/>
    </source>
</evidence>
<dbReference type="GO" id="GO:0003735">
    <property type="term" value="F:structural constituent of ribosome"/>
    <property type="evidence" value="ECO:0007669"/>
    <property type="project" value="InterPro"/>
</dbReference>
<comment type="similarity">
    <text evidence="2">Belongs to the mitochondrion-specific ribosomal protein mS31 family.</text>
</comment>
<evidence type="ECO:0000256" key="8">
    <source>
        <dbReference type="ARBA" id="ARBA00035363"/>
    </source>
</evidence>
<dbReference type="AlphaFoldDB" id="A0A8C6JMS6"/>
<keyword evidence="5" id="KW-0496">Mitochondrion</keyword>
<proteinExistence type="inferred from homology"/>
<feature type="region of interest" description="Disordered" evidence="9">
    <location>
        <begin position="1"/>
        <end position="24"/>
    </location>
</feature>
<sequence>MRLRLLAPSDRDGFGRGPAAPGREERWCAERSAQLLSQPAAPGGPGVRTDRRRGRAAGTMWSRVRGWGGAAGGSCRLAMRLLAGRDVVRVARPQRSPCRECSCVCVAAALQAAPCCPWLHILTCTIKIQKLFSTSRVLSTEKDKSTPSKDSTTEEASKSKEDAAETPKKKLLDIIGNMKVEVSYRRKLQQLKAQEMKKQAINKLENPDSEGAVLQRTREGIQRGRPLNPELVEAASAVASSLSLDKKQTESELLAQLRRHEETTDKQKRGGIVDLRNVISEMAVKRQSPAQRGVRISSRISLDFDEDGQRMKPGRFSPQSSDSRRSLKVEKRLNIFTKASTEAQSALKTVSSPTIWDLEFAKEVAAVTAQPPRNGFEEMIQWTKDGLLWEYPVDNEAGMEDDAEFHEHIFLEKHLKDFPKQGPIRHFMELVICGLSKNPHLSVKQKIEHIEWFHKYFEEKKEYLKDI</sequence>
<dbReference type="Proteomes" id="UP000694405">
    <property type="component" value="Chromosome 2"/>
</dbReference>
<dbReference type="PANTHER" id="PTHR13231:SF3">
    <property type="entry name" value="SMALL RIBOSOMAL SUBUNIT PROTEIN MS31"/>
    <property type="match status" value="1"/>
</dbReference>